<gene>
    <name evidence="2" type="ORF">ACHHYP_16949</name>
</gene>
<keyword evidence="1" id="KW-0472">Membrane</keyword>
<reference evidence="2 3" key="1">
    <citation type="journal article" date="2014" name="Genome Biol. Evol.">
        <title>The secreted proteins of Achlya hypogyna and Thraustotheca clavata identify the ancestral oomycete secretome and reveal gene acquisitions by horizontal gene transfer.</title>
        <authorList>
            <person name="Misner I."/>
            <person name="Blouin N."/>
            <person name="Leonard G."/>
            <person name="Richards T.A."/>
            <person name="Lane C.E."/>
        </authorList>
    </citation>
    <scope>NUCLEOTIDE SEQUENCE [LARGE SCALE GENOMIC DNA]</scope>
    <source>
        <strain evidence="2 3">ATCC 48635</strain>
    </source>
</reference>
<sequence>MINPLVALVLVGFGYLGGRIDLGLHIRMFVHEVYNLPMPQKGYVAVGLLTLAGLYLLLLLPLVAIATHERSESLKNEVNNPTSVVATSFRSELRRRGSYSMNYINDIKSHVMART</sequence>
<dbReference type="OrthoDB" id="70647at2759"/>
<evidence type="ECO:0000313" key="2">
    <source>
        <dbReference type="EMBL" id="OQR96134.1"/>
    </source>
</evidence>
<name>A0A1V9ZDQ5_ACHHY</name>
<proteinExistence type="predicted"/>
<evidence type="ECO:0000256" key="1">
    <source>
        <dbReference type="SAM" id="Phobius"/>
    </source>
</evidence>
<dbReference type="EMBL" id="JNBR01000153">
    <property type="protein sequence ID" value="OQR96134.1"/>
    <property type="molecule type" value="Genomic_DNA"/>
</dbReference>
<comment type="caution">
    <text evidence="2">The sequence shown here is derived from an EMBL/GenBank/DDBJ whole genome shotgun (WGS) entry which is preliminary data.</text>
</comment>
<keyword evidence="1" id="KW-0812">Transmembrane</keyword>
<dbReference type="AlphaFoldDB" id="A0A1V9ZDQ5"/>
<keyword evidence="3" id="KW-1185">Reference proteome</keyword>
<evidence type="ECO:0000313" key="3">
    <source>
        <dbReference type="Proteomes" id="UP000243579"/>
    </source>
</evidence>
<accession>A0A1V9ZDQ5</accession>
<keyword evidence="1" id="KW-1133">Transmembrane helix</keyword>
<protein>
    <submittedName>
        <fullName evidence="2">Uncharacterized protein</fullName>
    </submittedName>
</protein>
<dbReference type="Proteomes" id="UP000243579">
    <property type="component" value="Unassembled WGS sequence"/>
</dbReference>
<organism evidence="2 3">
    <name type="scientific">Achlya hypogyna</name>
    <name type="common">Oomycete</name>
    <name type="synonym">Protoachlya hypogyna</name>
    <dbReference type="NCBI Taxonomy" id="1202772"/>
    <lineage>
        <taxon>Eukaryota</taxon>
        <taxon>Sar</taxon>
        <taxon>Stramenopiles</taxon>
        <taxon>Oomycota</taxon>
        <taxon>Saprolegniomycetes</taxon>
        <taxon>Saprolegniales</taxon>
        <taxon>Achlyaceae</taxon>
        <taxon>Achlya</taxon>
    </lineage>
</organism>
<feature type="transmembrane region" description="Helical" evidence="1">
    <location>
        <begin position="42"/>
        <end position="66"/>
    </location>
</feature>